<evidence type="ECO:0000313" key="2">
    <source>
        <dbReference type="EMBL" id="RZS41190.1"/>
    </source>
</evidence>
<gene>
    <name evidence="2" type="ORF">EV193_103510</name>
</gene>
<dbReference type="InterPro" id="IPR007278">
    <property type="entry name" value="DUF397"/>
</dbReference>
<dbReference type="EMBL" id="SGWQ01000003">
    <property type="protein sequence ID" value="RZS41190.1"/>
    <property type="molecule type" value="Genomic_DNA"/>
</dbReference>
<dbReference type="Pfam" id="PF04149">
    <property type="entry name" value="DUF397"/>
    <property type="match status" value="1"/>
</dbReference>
<reference evidence="2 3" key="1">
    <citation type="submission" date="2019-02" db="EMBL/GenBank/DDBJ databases">
        <title>Genomic Encyclopedia of Type Strains, Phase IV (KMG-IV): sequencing the most valuable type-strain genomes for metagenomic binning, comparative biology and taxonomic classification.</title>
        <authorList>
            <person name="Goeker M."/>
        </authorList>
    </citation>
    <scope>NUCLEOTIDE SEQUENCE [LARGE SCALE GENOMIC DNA]</scope>
    <source>
        <strain evidence="2 3">DSM 101727</strain>
    </source>
</reference>
<evidence type="ECO:0000259" key="1">
    <source>
        <dbReference type="Pfam" id="PF04149"/>
    </source>
</evidence>
<accession>A0A4Q7KXW4</accession>
<name>A0A4Q7KXW4_9PSEU</name>
<comment type="caution">
    <text evidence="2">The sequence shown here is derived from an EMBL/GenBank/DDBJ whole genome shotgun (WGS) entry which is preliminary data.</text>
</comment>
<sequence length="56" mass="6228">MPDHRWRKATHSENGSDCVELRGTLDRVRDSKNPGGPVLRGNVPALLRTIKTGHKP</sequence>
<evidence type="ECO:0000313" key="3">
    <source>
        <dbReference type="Proteomes" id="UP000294257"/>
    </source>
</evidence>
<organism evidence="2 3">
    <name type="scientific">Herbihabitans rhizosphaerae</name>
    <dbReference type="NCBI Taxonomy" id="1872711"/>
    <lineage>
        <taxon>Bacteria</taxon>
        <taxon>Bacillati</taxon>
        <taxon>Actinomycetota</taxon>
        <taxon>Actinomycetes</taxon>
        <taxon>Pseudonocardiales</taxon>
        <taxon>Pseudonocardiaceae</taxon>
        <taxon>Herbihabitans</taxon>
    </lineage>
</organism>
<proteinExistence type="predicted"/>
<feature type="domain" description="DUF397" evidence="1">
    <location>
        <begin position="5"/>
        <end position="40"/>
    </location>
</feature>
<dbReference type="AlphaFoldDB" id="A0A4Q7KXW4"/>
<dbReference type="OrthoDB" id="3696856at2"/>
<protein>
    <submittedName>
        <fullName evidence="2">Uncharacterized protein DUF397</fullName>
    </submittedName>
</protein>
<keyword evidence="3" id="KW-1185">Reference proteome</keyword>
<dbReference type="RefSeq" id="WP_130344139.1">
    <property type="nucleotide sequence ID" value="NZ_SGWQ01000003.1"/>
</dbReference>
<dbReference type="Proteomes" id="UP000294257">
    <property type="component" value="Unassembled WGS sequence"/>
</dbReference>